<reference evidence="2" key="1">
    <citation type="submission" date="2018-05" db="EMBL/GenBank/DDBJ databases">
        <authorList>
            <person name="Lanie J.A."/>
            <person name="Ng W.-L."/>
            <person name="Kazmierczak K.M."/>
            <person name="Andrzejewski T.M."/>
            <person name="Davidsen T.M."/>
            <person name="Wayne K.J."/>
            <person name="Tettelin H."/>
            <person name="Glass J.I."/>
            <person name="Rusch D."/>
            <person name="Podicherti R."/>
            <person name="Tsui H.-C.T."/>
            <person name="Winkler M.E."/>
        </authorList>
    </citation>
    <scope>NUCLEOTIDE SEQUENCE</scope>
</reference>
<gene>
    <name evidence="2" type="ORF">METZ01_LOCUS173942</name>
</gene>
<organism evidence="2">
    <name type="scientific">marine metagenome</name>
    <dbReference type="NCBI Taxonomy" id="408172"/>
    <lineage>
        <taxon>unclassified sequences</taxon>
        <taxon>metagenomes</taxon>
        <taxon>ecological metagenomes</taxon>
    </lineage>
</organism>
<accession>A0A382C4S9</accession>
<evidence type="ECO:0000313" key="2">
    <source>
        <dbReference type="EMBL" id="SVB21088.1"/>
    </source>
</evidence>
<protein>
    <submittedName>
        <fullName evidence="2">Uncharacterized protein</fullName>
    </submittedName>
</protein>
<feature type="region of interest" description="Disordered" evidence="1">
    <location>
        <begin position="64"/>
        <end position="90"/>
    </location>
</feature>
<sequence>MDQVIHHLAAEPDVDKFLDQTDIFDVWEKVLPEEEYPIFVMAVLNNIRRDEIIETILHAIVKGPKPSVKPKSKETGLPDKMSDYGKHPFS</sequence>
<feature type="compositionally biased region" description="Basic and acidic residues" evidence="1">
    <location>
        <begin position="71"/>
        <end position="90"/>
    </location>
</feature>
<proteinExistence type="predicted"/>
<dbReference type="AlphaFoldDB" id="A0A382C4S9"/>
<dbReference type="EMBL" id="UINC01032816">
    <property type="protein sequence ID" value="SVB21088.1"/>
    <property type="molecule type" value="Genomic_DNA"/>
</dbReference>
<evidence type="ECO:0000256" key="1">
    <source>
        <dbReference type="SAM" id="MobiDB-lite"/>
    </source>
</evidence>
<name>A0A382C4S9_9ZZZZ</name>